<name>A0ABT3BUA5_9PSED</name>
<evidence type="ECO:0000259" key="1">
    <source>
        <dbReference type="Pfam" id="PF18660"/>
    </source>
</evidence>
<comment type="caution">
    <text evidence="2">The sequence shown here is derived from an EMBL/GenBank/DDBJ whole genome shotgun (WGS) entry which is preliminary data.</text>
</comment>
<dbReference type="Proteomes" id="UP001207294">
    <property type="component" value="Unassembled WGS sequence"/>
</dbReference>
<dbReference type="RefSeq" id="WP_206401719.1">
    <property type="nucleotide sequence ID" value="NZ_JAFGZD010000006.1"/>
</dbReference>
<dbReference type="EMBL" id="JAOXML010000004">
    <property type="protein sequence ID" value="MCV4376425.1"/>
    <property type="molecule type" value="Genomic_DNA"/>
</dbReference>
<feature type="domain" description="Tsi6" evidence="1">
    <location>
        <begin position="11"/>
        <end position="79"/>
    </location>
</feature>
<evidence type="ECO:0000313" key="3">
    <source>
        <dbReference type="Proteomes" id="UP001207294"/>
    </source>
</evidence>
<dbReference type="InterPro" id="IPR040818">
    <property type="entry name" value="Tsi6"/>
</dbReference>
<dbReference type="GeneID" id="93561439"/>
<evidence type="ECO:0000313" key="2">
    <source>
        <dbReference type="EMBL" id="MCV4376425.1"/>
    </source>
</evidence>
<reference evidence="2 3" key="1">
    <citation type="submission" date="2022-10" db="EMBL/GenBank/DDBJ databases">
        <title>Characterization of Pseudomonas capsici strains from pepper and tomato in Georgia.</title>
        <authorList>
            <person name="Zhao M."/>
            <person name="Dutta B."/>
        </authorList>
    </citation>
    <scope>NUCLEOTIDE SEQUENCE [LARGE SCALE GENOMIC DNA]</scope>
    <source>
        <strain evidence="2 3">Pc20-5</strain>
    </source>
</reference>
<protein>
    <submittedName>
        <fullName evidence="2">Immunity protein Tsi6 family protein</fullName>
    </submittedName>
</protein>
<gene>
    <name evidence="2" type="ORF">OH718_07420</name>
</gene>
<organism evidence="2 3">
    <name type="scientific">Pseudomonas capsici</name>
    <dbReference type="NCBI Taxonomy" id="2810614"/>
    <lineage>
        <taxon>Bacteria</taxon>
        <taxon>Pseudomonadati</taxon>
        <taxon>Pseudomonadota</taxon>
        <taxon>Gammaproteobacteria</taxon>
        <taxon>Pseudomonadales</taxon>
        <taxon>Pseudomonadaceae</taxon>
        <taxon>Pseudomonas</taxon>
    </lineage>
</organism>
<proteinExistence type="predicted"/>
<keyword evidence="3" id="KW-1185">Reference proteome</keyword>
<sequence>MSEKLNLLENGQKKCRELLSKYPSSAALQSVGKQIEYLIALEKGVNSDCSLLKDITIGVLTAREIEQLDDDAAEIFYRIASASR</sequence>
<dbReference type="Pfam" id="PF18660">
    <property type="entry name" value="Tsi6"/>
    <property type="match status" value="1"/>
</dbReference>
<accession>A0ABT3BUA5</accession>